<comment type="caution">
    <text evidence="2">The sequence shown here is derived from an EMBL/GenBank/DDBJ whole genome shotgun (WGS) entry which is preliminary data.</text>
</comment>
<evidence type="ECO:0000313" key="2">
    <source>
        <dbReference type="EMBL" id="KAJ3598637.1"/>
    </source>
</evidence>
<evidence type="ECO:0000256" key="1">
    <source>
        <dbReference type="SAM" id="MobiDB-lite"/>
    </source>
</evidence>
<organism evidence="2 3">
    <name type="scientific">Muraenolepis orangiensis</name>
    <name type="common">Patagonian moray cod</name>
    <dbReference type="NCBI Taxonomy" id="630683"/>
    <lineage>
        <taxon>Eukaryota</taxon>
        <taxon>Metazoa</taxon>
        <taxon>Chordata</taxon>
        <taxon>Craniata</taxon>
        <taxon>Vertebrata</taxon>
        <taxon>Euteleostomi</taxon>
        <taxon>Actinopterygii</taxon>
        <taxon>Neopterygii</taxon>
        <taxon>Teleostei</taxon>
        <taxon>Neoteleostei</taxon>
        <taxon>Acanthomorphata</taxon>
        <taxon>Zeiogadaria</taxon>
        <taxon>Gadariae</taxon>
        <taxon>Gadiformes</taxon>
        <taxon>Muraenolepidoidei</taxon>
        <taxon>Muraenolepididae</taxon>
        <taxon>Muraenolepis</taxon>
    </lineage>
</organism>
<feature type="compositionally biased region" description="Polar residues" evidence="1">
    <location>
        <begin position="122"/>
        <end position="132"/>
    </location>
</feature>
<keyword evidence="3" id="KW-1185">Reference proteome</keyword>
<gene>
    <name evidence="2" type="ORF">NHX12_002142</name>
</gene>
<protein>
    <submittedName>
        <fullName evidence="2">Uncharacterized protein</fullName>
    </submittedName>
</protein>
<feature type="region of interest" description="Disordered" evidence="1">
    <location>
        <begin position="111"/>
        <end position="132"/>
    </location>
</feature>
<dbReference type="Proteomes" id="UP001148018">
    <property type="component" value="Unassembled WGS sequence"/>
</dbReference>
<dbReference type="AlphaFoldDB" id="A0A9Q0E5Z8"/>
<dbReference type="EMBL" id="JANIIK010000109">
    <property type="protein sequence ID" value="KAJ3598637.1"/>
    <property type="molecule type" value="Genomic_DNA"/>
</dbReference>
<reference evidence="2" key="1">
    <citation type="submission" date="2022-07" db="EMBL/GenBank/DDBJ databases">
        <title>Chromosome-level genome of Muraenolepis orangiensis.</title>
        <authorList>
            <person name="Kim J."/>
        </authorList>
    </citation>
    <scope>NUCLEOTIDE SEQUENCE</scope>
    <source>
        <strain evidence="2">KU_S4_2022</strain>
        <tissue evidence="2">Muscle</tissue>
    </source>
</reference>
<sequence>MSFGGGVHPSKIHGFHLLDPCHLTDLLADQCLRYLVDCDQMNNLPTLSSVIRGVSLPLPPSAYTNLCTLCPPVSAFTACSYRSYCPTPTIAIKHQWDSLFQTARSDDAPMGGAHYPDLQTRDPFTSTIDTLH</sequence>
<accession>A0A9Q0E5Z8</accession>
<name>A0A9Q0E5Z8_9TELE</name>
<evidence type="ECO:0000313" key="3">
    <source>
        <dbReference type="Proteomes" id="UP001148018"/>
    </source>
</evidence>
<proteinExistence type="predicted"/>